<feature type="compositionally biased region" description="Low complexity" evidence="3">
    <location>
        <begin position="184"/>
        <end position="197"/>
    </location>
</feature>
<dbReference type="PRINTS" id="PR01217">
    <property type="entry name" value="PRICHEXTENSN"/>
</dbReference>
<keyword evidence="4" id="KW-0732">Signal</keyword>
<feature type="chain" id="PRO_5013701567" description="Phytocyanin domain-containing protein" evidence="4">
    <location>
        <begin position="24"/>
        <end position="252"/>
    </location>
</feature>
<keyword evidence="1" id="KW-0479">Metal-binding</keyword>
<dbReference type="GO" id="GO:0009055">
    <property type="term" value="F:electron transfer activity"/>
    <property type="evidence" value="ECO:0007669"/>
    <property type="project" value="InterPro"/>
</dbReference>
<dbReference type="Gene3D" id="2.60.40.420">
    <property type="entry name" value="Cupredoxins - blue copper proteins"/>
    <property type="match status" value="1"/>
</dbReference>
<evidence type="ECO:0000313" key="6">
    <source>
        <dbReference type="EMBL" id="PIN18336.1"/>
    </source>
</evidence>
<evidence type="ECO:0000256" key="4">
    <source>
        <dbReference type="SAM" id="SignalP"/>
    </source>
</evidence>
<dbReference type="InterPro" id="IPR003245">
    <property type="entry name" value="Phytocyanin_dom"/>
</dbReference>
<feature type="signal peptide" evidence="4">
    <location>
        <begin position="1"/>
        <end position="23"/>
    </location>
</feature>
<name>A0A2G9HLC0_9LAMI</name>
<dbReference type="CDD" id="cd04216">
    <property type="entry name" value="Phytocyanin"/>
    <property type="match status" value="1"/>
</dbReference>
<feature type="compositionally biased region" description="Low complexity" evidence="3">
    <location>
        <begin position="216"/>
        <end position="228"/>
    </location>
</feature>
<sequence>MKMIKTVVCLATIAIFSMNMAKAANYTVGGTNGGWDQATDLATWASSQTFFTGDNLIFTYAINHDVTEVSKGDFASCSASNPLEPSHTGGSAVITLTSAGRRYFICSTAGHCVSGMKVEINTLASAPSPSTTTSLPPPPEPATPPPSLPPSPPTATPPIQSQSPTPSVHRPAPSPSPKHPHSPAPKVSPSSPLSKAATPVSNPAMPPTSTPSRGGSLLLPPAHAPSSAARSNVMGAVTAACSAFVMMMFLNL</sequence>
<accession>A0A2G9HLC0</accession>
<protein>
    <recommendedName>
        <fullName evidence="5">Phytocyanin domain-containing protein</fullName>
    </recommendedName>
</protein>
<feature type="compositionally biased region" description="Low complexity" evidence="3">
    <location>
        <begin position="157"/>
        <end position="167"/>
    </location>
</feature>
<evidence type="ECO:0000313" key="7">
    <source>
        <dbReference type="Proteomes" id="UP000231279"/>
    </source>
</evidence>
<organism evidence="6 7">
    <name type="scientific">Handroanthus impetiginosus</name>
    <dbReference type="NCBI Taxonomy" id="429701"/>
    <lineage>
        <taxon>Eukaryota</taxon>
        <taxon>Viridiplantae</taxon>
        <taxon>Streptophyta</taxon>
        <taxon>Embryophyta</taxon>
        <taxon>Tracheophyta</taxon>
        <taxon>Spermatophyta</taxon>
        <taxon>Magnoliopsida</taxon>
        <taxon>eudicotyledons</taxon>
        <taxon>Gunneridae</taxon>
        <taxon>Pentapetalae</taxon>
        <taxon>asterids</taxon>
        <taxon>lamiids</taxon>
        <taxon>Lamiales</taxon>
        <taxon>Bignoniaceae</taxon>
        <taxon>Crescentiina</taxon>
        <taxon>Tabebuia alliance</taxon>
        <taxon>Handroanthus</taxon>
    </lineage>
</organism>
<dbReference type="STRING" id="429701.A0A2G9HLC0"/>
<dbReference type="GO" id="GO:0005886">
    <property type="term" value="C:plasma membrane"/>
    <property type="evidence" value="ECO:0007669"/>
    <property type="project" value="TreeGrafter"/>
</dbReference>
<feature type="region of interest" description="Disordered" evidence="3">
    <location>
        <begin position="125"/>
        <end position="228"/>
    </location>
</feature>
<gene>
    <name evidence="6" type="ORF">CDL12_08996</name>
</gene>
<keyword evidence="7" id="KW-1185">Reference proteome</keyword>
<evidence type="ECO:0000259" key="5">
    <source>
        <dbReference type="PROSITE" id="PS51485"/>
    </source>
</evidence>
<dbReference type="AlphaFoldDB" id="A0A2G9HLC0"/>
<dbReference type="PANTHER" id="PTHR33021:SF499">
    <property type="entry name" value="OS12G0150500 PROTEIN"/>
    <property type="match status" value="1"/>
</dbReference>
<dbReference type="GO" id="GO:0046872">
    <property type="term" value="F:metal ion binding"/>
    <property type="evidence" value="ECO:0007669"/>
    <property type="project" value="UniProtKB-KW"/>
</dbReference>
<dbReference type="EMBL" id="NKXS01001473">
    <property type="protein sequence ID" value="PIN18336.1"/>
    <property type="molecule type" value="Genomic_DNA"/>
</dbReference>
<feature type="domain" description="Phytocyanin" evidence="5">
    <location>
        <begin position="24"/>
        <end position="124"/>
    </location>
</feature>
<dbReference type="InterPro" id="IPR039391">
    <property type="entry name" value="Phytocyanin-like"/>
</dbReference>
<dbReference type="Pfam" id="PF02298">
    <property type="entry name" value="Cu_bind_like"/>
    <property type="match status" value="1"/>
</dbReference>
<reference evidence="7" key="1">
    <citation type="journal article" date="2018" name="Gigascience">
        <title>Genome assembly of the Pink Ipe (Handroanthus impetiginosus, Bignoniaceae), a highly valued, ecologically keystone Neotropical timber forest tree.</title>
        <authorList>
            <person name="Silva-Junior O.B."/>
            <person name="Grattapaglia D."/>
            <person name="Novaes E."/>
            <person name="Collevatti R.G."/>
        </authorList>
    </citation>
    <scope>NUCLEOTIDE SEQUENCE [LARGE SCALE GENOMIC DNA]</scope>
    <source>
        <strain evidence="7">cv. UFG-1</strain>
    </source>
</reference>
<evidence type="ECO:0000256" key="2">
    <source>
        <dbReference type="ARBA" id="ARBA00023180"/>
    </source>
</evidence>
<feature type="compositionally biased region" description="Low complexity" evidence="3">
    <location>
        <begin position="125"/>
        <end position="134"/>
    </location>
</feature>
<dbReference type="InterPro" id="IPR008972">
    <property type="entry name" value="Cupredoxin"/>
</dbReference>
<dbReference type="SUPFAM" id="SSF49503">
    <property type="entry name" value="Cupredoxins"/>
    <property type="match status" value="1"/>
</dbReference>
<evidence type="ECO:0000256" key="1">
    <source>
        <dbReference type="ARBA" id="ARBA00022723"/>
    </source>
</evidence>
<feature type="compositionally biased region" description="Pro residues" evidence="3">
    <location>
        <begin position="135"/>
        <end position="156"/>
    </location>
</feature>
<comment type="caution">
    <text evidence="6">The sequence shown here is derived from an EMBL/GenBank/DDBJ whole genome shotgun (WGS) entry which is preliminary data.</text>
</comment>
<dbReference type="PANTHER" id="PTHR33021">
    <property type="entry name" value="BLUE COPPER PROTEIN"/>
    <property type="match status" value="1"/>
</dbReference>
<dbReference type="FunFam" id="2.60.40.420:FF:000003">
    <property type="entry name" value="Blue copper"/>
    <property type="match status" value="1"/>
</dbReference>
<evidence type="ECO:0000256" key="3">
    <source>
        <dbReference type="SAM" id="MobiDB-lite"/>
    </source>
</evidence>
<dbReference type="PROSITE" id="PS51485">
    <property type="entry name" value="PHYTOCYANIN"/>
    <property type="match status" value="1"/>
</dbReference>
<proteinExistence type="predicted"/>
<keyword evidence="2" id="KW-0325">Glycoprotein</keyword>
<dbReference type="Proteomes" id="UP000231279">
    <property type="component" value="Unassembled WGS sequence"/>
</dbReference>
<dbReference type="OrthoDB" id="687020at2759"/>